<dbReference type="EMBL" id="HBUE01109080">
    <property type="protein sequence ID" value="CAG6488007.1"/>
    <property type="molecule type" value="Transcribed_RNA"/>
</dbReference>
<reference evidence="3" key="1">
    <citation type="submission" date="2021-05" db="EMBL/GenBank/DDBJ databases">
        <authorList>
            <person name="Alioto T."/>
            <person name="Alioto T."/>
            <person name="Gomez Garrido J."/>
        </authorList>
    </citation>
    <scope>NUCLEOTIDE SEQUENCE</scope>
</reference>
<evidence type="ECO:0000313" key="3">
    <source>
        <dbReference type="EMBL" id="CAG6488007.1"/>
    </source>
</evidence>
<name>A0A8D8FWR7_CULPI</name>
<protein>
    <submittedName>
        <fullName evidence="3">(northern house mosquito) hypothetical protein</fullName>
    </submittedName>
</protein>
<feature type="coiled-coil region" evidence="1">
    <location>
        <begin position="9"/>
        <end position="92"/>
    </location>
</feature>
<feature type="compositionally biased region" description="Low complexity" evidence="2">
    <location>
        <begin position="277"/>
        <end position="292"/>
    </location>
</feature>
<feature type="compositionally biased region" description="Basic and acidic residues" evidence="2">
    <location>
        <begin position="293"/>
        <end position="305"/>
    </location>
</feature>
<sequence length="305" mass="32988">MSTKNALNLSKAEQDRQTVQTRYEKMKTDYAKGLSAFDKDLKARLEAAEQRRLAALKQKVPMAHKCPTTGECQECEEKQRKLKATMKAMSKAQPKTAFKKKTLNRQLSRSADDVSLILTEEHSMKASSHQYARGGGKDTLVQKSIKSAKFSVKNTGGHEDSIVTKVASSIAEWMGIKGKPAEPAAPALPPAGTAKDAICSTPASNAVTIVPAAPIQPRDGYVKDTAAKYLKISEAQSASSITPKGSPSMSEVIMPRTLNGKMTVTMQQSATARQGASTVVTKKGTTKDTVSSRQKDEKQIRVVFN</sequence>
<evidence type="ECO:0000256" key="1">
    <source>
        <dbReference type="SAM" id="Coils"/>
    </source>
</evidence>
<accession>A0A8D8FWR7</accession>
<keyword evidence="1" id="KW-0175">Coiled coil</keyword>
<dbReference type="AlphaFoldDB" id="A0A8D8FWR7"/>
<proteinExistence type="predicted"/>
<evidence type="ECO:0000256" key="2">
    <source>
        <dbReference type="SAM" id="MobiDB-lite"/>
    </source>
</evidence>
<organism evidence="3">
    <name type="scientific">Culex pipiens</name>
    <name type="common">House mosquito</name>
    <dbReference type="NCBI Taxonomy" id="7175"/>
    <lineage>
        <taxon>Eukaryota</taxon>
        <taxon>Metazoa</taxon>
        <taxon>Ecdysozoa</taxon>
        <taxon>Arthropoda</taxon>
        <taxon>Hexapoda</taxon>
        <taxon>Insecta</taxon>
        <taxon>Pterygota</taxon>
        <taxon>Neoptera</taxon>
        <taxon>Endopterygota</taxon>
        <taxon>Diptera</taxon>
        <taxon>Nematocera</taxon>
        <taxon>Culicoidea</taxon>
        <taxon>Culicidae</taxon>
        <taxon>Culicinae</taxon>
        <taxon>Culicini</taxon>
        <taxon>Culex</taxon>
        <taxon>Culex</taxon>
    </lineage>
</organism>
<feature type="region of interest" description="Disordered" evidence="2">
    <location>
        <begin position="268"/>
        <end position="305"/>
    </location>
</feature>